<dbReference type="PANTHER" id="PTHR33074">
    <property type="entry name" value="EXPRESSED PROTEIN-RELATED"/>
    <property type="match status" value="1"/>
</dbReference>
<organism evidence="2 3">
    <name type="scientific">Sorghum bicolor</name>
    <name type="common">Sorghum</name>
    <name type="synonym">Sorghum vulgare</name>
    <dbReference type="NCBI Taxonomy" id="4558"/>
    <lineage>
        <taxon>Eukaryota</taxon>
        <taxon>Viridiplantae</taxon>
        <taxon>Streptophyta</taxon>
        <taxon>Embryophyta</taxon>
        <taxon>Tracheophyta</taxon>
        <taxon>Spermatophyta</taxon>
        <taxon>Magnoliopsida</taxon>
        <taxon>Liliopsida</taxon>
        <taxon>Poales</taxon>
        <taxon>Poaceae</taxon>
        <taxon>PACMAD clade</taxon>
        <taxon>Panicoideae</taxon>
        <taxon>Andropogonodae</taxon>
        <taxon>Andropogoneae</taxon>
        <taxon>Sorghinae</taxon>
        <taxon>Sorghum</taxon>
    </lineage>
</organism>
<reference evidence="3" key="2">
    <citation type="journal article" date="2018" name="Plant J.">
        <title>The Sorghum bicolor reference genome: improved assembly, gene annotations, a transcriptome atlas, and signatures of genome organization.</title>
        <authorList>
            <person name="McCormick R.F."/>
            <person name="Truong S.K."/>
            <person name="Sreedasyam A."/>
            <person name="Jenkins J."/>
            <person name="Shu S."/>
            <person name="Sims D."/>
            <person name="Kennedy M."/>
            <person name="Amirebrahimi M."/>
            <person name="Weers B.D."/>
            <person name="McKinley B."/>
            <person name="Mattison A."/>
            <person name="Morishige D.T."/>
            <person name="Grimwood J."/>
            <person name="Schmutz J."/>
            <person name="Mullet J.E."/>
        </authorList>
    </citation>
    <scope>NUCLEOTIDE SEQUENCE [LARGE SCALE GENOMIC DNA]</scope>
    <source>
        <strain evidence="3">cv. BTx623</strain>
    </source>
</reference>
<gene>
    <name evidence="2" type="ORF">SORBI_3004G351866</name>
</gene>
<dbReference type="Proteomes" id="UP000000768">
    <property type="component" value="Chromosome 4"/>
</dbReference>
<accession>A0A1Z5RQF4</accession>
<evidence type="ECO:0000313" key="3">
    <source>
        <dbReference type="Proteomes" id="UP000000768"/>
    </source>
</evidence>
<dbReference type="InParanoid" id="A0A1Z5RQF4"/>
<protein>
    <submittedName>
        <fullName evidence="2">Uncharacterized protein</fullName>
    </submittedName>
</protein>
<dbReference type="Gramene" id="OQU85992">
    <property type="protein sequence ID" value="OQU85992"/>
    <property type="gene ID" value="SORBI_3004G351866"/>
</dbReference>
<evidence type="ECO:0000256" key="1">
    <source>
        <dbReference type="SAM" id="MobiDB-lite"/>
    </source>
</evidence>
<evidence type="ECO:0000313" key="2">
    <source>
        <dbReference type="EMBL" id="OQU85992.1"/>
    </source>
</evidence>
<dbReference type="EMBL" id="CM000763">
    <property type="protein sequence ID" value="OQU85992.1"/>
    <property type="molecule type" value="Genomic_DNA"/>
</dbReference>
<feature type="region of interest" description="Disordered" evidence="1">
    <location>
        <begin position="268"/>
        <end position="288"/>
    </location>
</feature>
<sequence length="401" mass="44027">MAPAACVLLDRTVAFRSHPQETEPFDLGEKIAKGGVQQVTVGASTSTSTAELLLASIATYLLSMTPDLEEVVEPPDVSRLTMQRPLASAPIANHGWQLRDGTVAAAADKNLVVLSSGSYRPAYSYNRWYLLLDLDASASCLSSIPAIHYEYADSYSSAGYGTVIMTTTTTREGGGGGASFVLAELLWDFHRRGGLPALGMLCVWQSWLCSWVYKRGELPAEVLQTWRIHMSFPVETRSRRLFCWVDLLHGSTRRTRWTCALFRCPMAAPSSSKTPGGRRRRTRLSSATPPACVGGGTIKFLTMEREGGGAMSLVTYTLDLDNNPSNNNDPASSWMAETKLLLEDLCWADETTTFISNKKDVVPRKITPPLLFPILSTVEHMTSSTSSFRVMWKQVCGRLPV</sequence>
<reference evidence="2 3" key="1">
    <citation type="journal article" date="2009" name="Nature">
        <title>The Sorghum bicolor genome and the diversification of grasses.</title>
        <authorList>
            <person name="Paterson A.H."/>
            <person name="Bowers J.E."/>
            <person name="Bruggmann R."/>
            <person name="Dubchak I."/>
            <person name="Grimwood J."/>
            <person name="Gundlach H."/>
            <person name="Haberer G."/>
            <person name="Hellsten U."/>
            <person name="Mitros T."/>
            <person name="Poliakov A."/>
            <person name="Schmutz J."/>
            <person name="Spannagl M."/>
            <person name="Tang H."/>
            <person name="Wang X."/>
            <person name="Wicker T."/>
            <person name="Bharti A.K."/>
            <person name="Chapman J."/>
            <person name="Feltus F.A."/>
            <person name="Gowik U."/>
            <person name="Grigoriev I.V."/>
            <person name="Lyons E."/>
            <person name="Maher C.A."/>
            <person name="Martis M."/>
            <person name="Narechania A."/>
            <person name="Otillar R.P."/>
            <person name="Penning B.W."/>
            <person name="Salamov A.A."/>
            <person name="Wang Y."/>
            <person name="Zhang L."/>
            <person name="Carpita N.C."/>
            <person name="Freeling M."/>
            <person name="Gingle A.R."/>
            <person name="Hash C.T."/>
            <person name="Keller B."/>
            <person name="Klein P."/>
            <person name="Kresovich S."/>
            <person name="McCann M.C."/>
            <person name="Ming R."/>
            <person name="Peterson D.G."/>
            <person name="Mehboob-ur-Rahman"/>
            <person name="Ware D."/>
            <person name="Westhoff P."/>
            <person name="Mayer K.F."/>
            <person name="Messing J."/>
            <person name="Rokhsar D.S."/>
        </authorList>
    </citation>
    <scope>NUCLEOTIDE SEQUENCE [LARGE SCALE GENOMIC DNA]</scope>
    <source>
        <strain evidence="3">cv. BTx623</strain>
    </source>
</reference>
<proteinExistence type="predicted"/>
<keyword evidence="3" id="KW-1185">Reference proteome</keyword>
<dbReference type="AlphaFoldDB" id="A0A1Z5RQF4"/>
<name>A0A1Z5RQF4_SORBI</name>
<dbReference type="eggNOG" id="ENOG502R888">
    <property type="taxonomic scope" value="Eukaryota"/>
</dbReference>